<evidence type="ECO:0000256" key="1">
    <source>
        <dbReference type="ARBA" id="ARBA00004496"/>
    </source>
</evidence>
<reference evidence="11 12" key="1">
    <citation type="submission" date="2021-08" db="EMBL/GenBank/DDBJ databases">
        <authorList>
            <person name="Peeters C."/>
        </authorList>
    </citation>
    <scope>NUCLEOTIDE SEQUENCE [LARGE SCALE GENOMIC DNA]</scope>
    <source>
        <strain evidence="11 12">LMG 21510</strain>
    </source>
</reference>
<dbReference type="CDD" id="cd00773">
    <property type="entry name" value="HisRS-like_core"/>
    <property type="match status" value="1"/>
</dbReference>
<dbReference type="GO" id="GO:0016757">
    <property type="term" value="F:glycosyltransferase activity"/>
    <property type="evidence" value="ECO:0007669"/>
    <property type="project" value="UniProtKB-KW"/>
</dbReference>
<proteinExistence type="inferred from homology"/>
<gene>
    <name evidence="9 11" type="primary">hisZ</name>
    <name evidence="11" type="ORF">LMG21510_04014</name>
</gene>
<dbReference type="InterPro" id="IPR045864">
    <property type="entry name" value="aa-tRNA-synth_II/BPL/LPL"/>
</dbReference>
<dbReference type="HAMAP" id="MF_00125">
    <property type="entry name" value="HisZ"/>
    <property type="match status" value="1"/>
</dbReference>
<dbReference type="InterPro" id="IPR041715">
    <property type="entry name" value="HisRS-like_core"/>
</dbReference>
<dbReference type="Proteomes" id="UP000721236">
    <property type="component" value="Unassembled WGS sequence"/>
</dbReference>
<accession>A0ABN7Z7S9</accession>
<evidence type="ECO:0000256" key="6">
    <source>
        <dbReference type="ARBA" id="ARBA00022490"/>
    </source>
</evidence>
<comment type="subunit">
    <text evidence="4 9">Heteromultimer composed of HisG and HisZ subunits.</text>
</comment>
<keyword evidence="11" id="KW-0328">Glycosyltransferase</keyword>
<dbReference type="Pfam" id="PF13393">
    <property type="entry name" value="tRNA-synt_His"/>
    <property type="match status" value="1"/>
</dbReference>
<dbReference type="NCBIfam" id="NF009086">
    <property type="entry name" value="PRK12421.1"/>
    <property type="match status" value="1"/>
</dbReference>
<sequence length="383" mass="41687">MSNHWLLPENIADVLPSEARKIEELRRRMLDMFRTYGYELVMPPMLEYIESLLTGTGHDLDLRTFKLVDQLSGRTMGLRADITPQVARIDAHLLNRPGVTRLCYAGNVLHARPAGFHATREPIQVGAEIYGHAGLEADVEVQAMMLAALQAAGLDEVRLDLCHAGILAALLDGLPSTRQNEDALFAALECKDISSLRELTAGLPQTEREALLALPTLYGGADVIERARGVLPASPAIGRALDELAFLAGQVRGASVNIDLADLRGYHYHSGVMFTAYVAGLPNYVARGGRYDKVGEAFGRARPATGFSLDLREVAALSPVQVRAFAIFAPWDADPALGAAIADLRRAGEIVIQSLPGHTHELDEFNCDRQLVRQGAAWVVMPR</sequence>
<keyword evidence="6 9" id="KW-0963">Cytoplasm</keyword>
<dbReference type="InterPro" id="IPR004516">
    <property type="entry name" value="HisRS/HisZ"/>
</dbReference>
<evidence type="ECO:0000256" key="8">
    <source>
        <dbReference type="ARBA" id="ARBA00025246"/>
    </source>
</evidence>
<keyword evidence="12" id="KW-1185">Reference proteome</keyword>
<dbReference type="InterPro" id="IPR004517">
    <property type="entry name" value="HisZ"/>
</dbReference>
<comment type="caution">
    <text evidence="11">The sequence shown here is derived from an EMBL/GenBank/DDBJ whole genome shotgun (WGS) entry which is preliminary data.</text>
</comment>
<evidence type="ECO:0000259" key="10">
    <source>
        <dbReference type="Pfam" id="PF13393"/>
    </source>
</evidence>
<comment type="similarity">
    <text evidence="3 9">Belongs to the class-II aminoacyl-tRNA synthetase family. HisZ subfamily.</text>
</comment>
<dbReference type="PANTHER" id="PTHR43707">
    <property type="entry name" value="HISTIDYL-TRNA SYNTHETASE"/>
    <property type="match status" value="1"/>
</dbReference>
<evidence type="ECO:0000256" key="9">
    <source>
        <dbReference type="HAMAP-Rule" id="MF_00125"/>
    </source>
</evidence>
<dbReference type="NCBIfam" id="TIGR00443">
    <property type="entry name" value="hisZ_biosyn_reg"/>
    <property type="match status" value="1"/>
</dbReference>
<feature type="domain" description="Class II Histidinyl-tRNA synthetase (HisRS)-like catalytic core" evidence="10">
    <location>
        <begin position="11"/>
        <end position="314"/>
    </location>
</feature>
<evidence type="ECO:0000256" key="4">
    <source>
        <dbReference type="ARBA" id="ARBA00011496"/>
    </source>
</evidence>
<organism evidence="11 12">
    <name type="scientific">Cupriavidus respiraculi</name>
    <dbReference type="NCBI Taxonomy" id="195930"/>
    <lineage>
        <taxon>Bacteria</taxon>
        <taxon>Pseudomonadati</taxon>
        <taxon>Pseudomonadota</taxon>
        <taxon>Betaproteobacteria</taxon>
        <taxon>Burkholderiales</taxon>
        <taxon>Burkholderiaceae</taxon>
        <taxon>Cupriavidus</taxon>
    </lineage>
</organism>
<dbReference type="Gene3D" id="3.30.930.10">
    <property type="entry name" value="Bira Bifunctional Protein, Domain 2"/>
    <property type="match status" value="1"/>
</dbReference>
<dbReference type="RefSeq" id="WP_222203634.1">
    <property type="nucleotide sequence ID" value="NZ_CAJZAH010000005.1"/>
</dbReference>
<evidence type="ECO:0000256" key="3">
    <source>
        <dbReference type="ARBA" id="ARBA00005539"/>
    </source>
</evidence>
<comment type="pathway">
    <text evidence="2 9">Amino-acid biosynthesis; L-histidine biosynthesis; L-histidine from 5-phospho-alpha-D-ribose 1-diphosphate: step 1/9.</text>
</comment>
<dbReference type="EMBL" id="CAJZAH010000005">
    <property type="protein sequence ID" value="CAG9180406.1"/>
    <property type="molecule type" value="Genomic_DNA"/>
</dbReference>
<dbReference type="PANTHER" id="PTHR43707:SF1">
    <property type="entry name" value="HISTIDINE--TRNA LIGASE, MITOCHONDRIAL-RELATED"/>
    <property type="match status" value="1"/>
</dbReference>
<keyword evidence="11" id="KW-0808">Transferase</keyword>
<evidence type="ECO:0000256" key="7">
    <source>
        <dbReference type="ARBA" id="ARBA00023102"/>
    </source>
</evidence>
<keyword evidence="9" id="KW-0028">Amino-acid biosynthesis</keyword>
<keyword evidence="7 9" id="KW-0368">Histidine biosynthesis</keyword>
<comment type="miscellaneous">
    <text evidence="9">This function is generally fulfilled by the C-terminal part of HisG, which is missing in some bacteria such as this one.</text>
</comment>
<evidence type="ECO:0000256" key="2">
    <source>
        <dbReference type="ARBA" id="ARBA00004667"/>
    </source>
</evidence>
<dbReference type="SUPFAM" id="SSF55681">
    <property type="entry name" value="Class II aaRS and biotin synthetases"/>
    <property type="match status" value="1"/>
</dbReference>
<dbReference type="NCBIfam" id="NF008935">
    <property type="entry name" value="PRK12292.1-1"/>
    <property type="match status" value="1"/>
</dbReference>
<evidence type="ECO:0000313" key="12">
    <source>
        <dbReference type="Proteomes" id="UP000721236"/>
    </source>
</evidence>
<comment type="function">
    <text evidence="8 9">Required for the first step of histidine biosynthesis. May allow the feedback regulation of ATP phosphoribosyltransferase activity by histidine.</text>
</comment>
<comment type="subcellular location">
    <subcellularLocation>
        <location evidence="1 9">Cytoplasm</location>
    </subcellularLocation>
</comment>
<evidence type="ECO:0000256" key="5">
    <source>
        <dbReference type="ARBA" id="ARBA00020397"/>
    </source>
</evidence>
<name>A0ABN7Z7S9_9BURK</name>
<protein>
    <recommendedName>
        <fullName evidence="5 9">ATP phosphoribosyltransferase regulatory subunit</fullName>
    </recommendedName>
</protein>
<evidence type="ECO:0000313" key="11">
    <source>
        <dbReference type="EMBL" id="CAG9180406.1"/>
    </source>
</evidence>